<feature type="compositionally biased region" description="Basic and acidic residues" evidence="1">
    <location>
        <begin position="176"/>
        <end position="189"/>
    </location>
</feature>
<name>A0ABN9M0S8_9NEOB</name>
<reference evidence="2" key="1">
    <citation type="submission" date="2023-07" db="EMBL/GenBank/DDBJ databases">
        <authorList>
            <person name="Stuckert A."/>
        </authorList>
    </citation>
    <scope>NUCLEOTIDE SEQUENCE</scope>
</reference>
<protein>
    <submittedName>
        <fullName evidence="2">Uncharacterized protein</fullName>
    </submittedName>
</protein>
<sequence>MRLRPHTLPHEASSSRITTRGCVPTHYHTKLRPYTLPHEALSPHITTRGCVPTHYHTRFRPHTLPHETLPPTLPQAQHFLLLRSRQFIHAGKAASVTGGNIDVVTASHHSLFTSGSPPGQSHLGTIQDENCLSPKHGLWCETDQWTGDEGFSGTRCYSQTERDAGIDVPAEQTPPRLEKNGRLQRRRIEIPPVQQRKLDS</sequence>
<organism evidence="2 3">
    <name type="scientific">Ranitomeya imitator</name>
    <name type="common">mimic poison frog</name>
    <dbReference type="NCBI Taxonomy" id="111125"/>
    <lineage>
        <taxon>Eukaryota</taxon>
        <taxon>Metazoa</taxon>
        <taxon>Chordata</taxon>
        <taxon>Craniata</taxon>
        <taxon>Vertebrata</taxon>
        <taxon>Euteleostomi</taxon>
        <taxon>Amphibia</taxon>
        <taxon>Batrachia</taxon>
        <taxon>Anura</taxon>
        <taxon>Neobatrachia</taxon>
        <taxon>Hyloidea</taxon>
        <taxon>Dendrobatidae</taxon>
        <taxon>Dendrobatinae</taxon>
        <taxon>Ranitomeya</taxon>
    </lineage>
</organism>
<feature type="region of interest" description="Disordered" evidence="1">
    <location>
        <begin position="163"/>
        <end position="200"/>
    </location>
</feature>
<comment type="caution">
    <text evidence="2">The sequence shown here is derived from an EMBL/GenBank/DDBJ whole genome shotgun (WGS) entry which is preliminary data.</text>
</comment>
<proteinExistence type="predicted"/>
<accession>A0ABN9M0S8</accession>
<dbReference type="EMBL" id="CAUEEQ010040997">
    <property type="protein sequence ID" value="CAJ0955961.1"/>
    <property type="molecule type" value="Genomic_DNA"/>
</dbReference>
<keyword evidence="3" id="KW-1185">Reference proteome</keyword>
<evidence type="ECO:0000313" key="3">
    <source>
        <dbReference type="Proteomes" id="UP001176940"/>
    </source>
</evidence>
<dbReference type="Proteomes" id="UP001176940">
    <property type="component" value="Unassembled WGS sequence"/>
</dbReference>
<gene>
    <name evidence="2" type="ORF">RIMI_LOCUS15321021</name>
</gene>
<feature type="non-terminal residue" evidence="2">
    <location>
        <position position="200"/>
    </location>
</feature>
<evidence type="ECO:0000313" key="2">
    <source>
        <dbReference type="EMBL" id="CAJ0955961.1"/>
    </source>
</evidence>
<evidence type="ECO:0000256" key="1">
    <source>
        <dbReference type="SAM" id="MobiDB-lite"/>
    </source>
</evidence>